<evidence type="ECO:0000259" key="6">
    <source>
        <dbReference type="Pfam" id="PF02501"/>
    </source>
</evidence>
<evidence type="ECO:0000256" key="3">
    <source>
        <dbReference type="ARBA" id="ARBA00022692"/>
    </source>
</evidence>
<dbReference type="PANTHER" id="PTHR38779:SF2">
    <property type="entry name" value="TYPE II SECRETION SYSTEM PROTEIN I-RELATED"/>
    <property type="match status" value="1"/>
</dbReference>
<reference evidence="7 8" key="1">
    <citation type="submission" date="2021-03" db="EMBL/GenBank/DDBJ databases">
        <title>Geobacter metallireducens gen. nov. sp. nov., a microorganism capable of coupling the complete oxidation of organic compounds to the reduction of iron and other metals.</title>
        <authorList>
            <person name="Li Y."/>
        </authorList>
    </citation>
    <scope>NUCLEOTIDE SEQUENCE [LARGE SCALE GENOMIC DNA]</scope>
    <source>
        <strain evidence="7 8">Jerry-YX</strain>
    </source>
</reference>
<dbReference type="SUPFAM" id="SSF54523">
    <property type="entry name" value="Pili subunits"/>
    <property type="match status" value="1"/>
</dbReference>
<dbReference type="EMBL" id="CP071382">
    <property type="protein sequence ID" value="QSV47333.1"/>
    <property type="molecule type" value="Genomic_DNA"/>
</dbReference>
<keyword evidence="5" id="KW-0472">Membrane</keyword>
<dbReference type="InterPro" id="IPR010052">
    <property type="entry name" value="T2SS_protein-GspI"/>
</dbReference>
<sequence length="104" mass="11646">MIALAIMAGVVFTVIGSVNYHLSIVDRNRKESVAILLARQKLAELEDETDLPEKEKGTFAPAQPEYAWEMTSSKTELAQLKRITLAVTWDDNKRSVALVRYLAP</sequence>
<proteinExistence type="predicted"/>
<evidence type="ECO:0000256" key="1">
    <source>
        <dbReference type="ARBA" id="ARBA00004167"/>
    </source>
</evidence>
<evidence type="ECO:0000313" key="7">
    <source>
        <dbReference type="EMBL" id="QSV47333.1"/>
    </source>
</evidence>
<dbReference type="PANTHER" id="PTHR38779">
    <property type="entry name" value="TYPE II SECRETION SYSTEM PROTEIN I-RELATED"/>
    <property type="match status" value="1"/>
</dbReference>
<evidence type="ECO:0000256" key="2">
    <source>
        <dbReference type="ARBA" id="ARBA00022481"/>
    </source>
</evidence>
<keyword evidence="2" id="KW-0488">Methylation</keyword>
<accession>A0ABX7Q8F4</accession>
<keyword evidence="8" id="KW-1185">Reference proteome</keyword>
<comment type="subcellular location">
    <subcellularLocation>
        <location evidence="1">Membrane</location>
        <topology evidence="1">Single-pass membrane protein</topology>
    </subcellularLocation>
</comment>
<organism evidence="7 8">
    <name type="scientific">Geobacter benzoatilyticus</name>
    <dbReference type="NCBI Taxonomy" id="2815309"/>
    <lineage>
        <taxon>Bacteria</taxon>
        <taxon>Pseudomonadati</taxon>
        <taxon>Thermodesulfobacteriota</taxon>
        <taxon>Desulfuromonadia</taxon>
        <taxon>Geobacterales</taxon>
        <taxon>Geobacteraceae</taxon>
        <taxon>Geobacter</taxon>
    </lineage>
</organism>
<feature type="domain" description="Type II secretion system protein GspI C-terminal" evidence="6">
    <location>
        <begin position="32"/>
        <end position="99"/>
    </location>
</feature>
<evidence type="ECO:0000256" key="4">
    <source>
        <dbReference type="ARBA" id="ARBA00022989"/>
    </source>
</evidence>
<keyword evidence="4" id="KW-1133">Transmembrane helix</keyword>
<name>A0ABX7Q8F4_9BACT</name>
<dbReference type="InterPro" id="IPR003413">
    <property type="entry name" value="T2SS_GspI_C"/>
</dbReference>
<keyword evidence="3" id="KW-0812">Transmembrane</keyword>
<dbReference type="InterPro" id="IPR045584">
    <property type="entry name" value="Pilin-like"/>
</dbReference>
<protein>
    <submittedName>
        <fullName evidence="7">Type II secretion system protein</fullName>
    </submittedName>
</protein>
<dbReference type="Proteomes" id="UP000663651">
    <property type="component" value="Chromosome"/>
</dbReference>
<evidence type="ECO:0000313" key="8">
    <source>
        <dbReference type="Proteomes" id="UP000663651"/>
    </source>
</evidence>
<evidence type="ECO:0000256" key="5">
    <source>
        <dbReference type="ARBA" id="ARBA00023136"/>
    </source>
</evidence>
<gene>
    <name evidence="7" type="ORF">JZM60_04730</name>
</gene>
<dbReference type="Gene3D" id="3.30.1300.30">
    <property type="entry name" value="GSPII I/J protein-like"/>
    <property type="match status" value="1"/>
</dbReference>
<dbReference type="Pfam" id="PF02501">
    <property type="entry name" value="T2SSI"/>
    <property type="match status" value="1"/>
</dbReference>